<dbReference type="Pfam" id="PF02892">
    <property type="entry name" value="zf-BED"/>
    <property type="match status" value="1"/>
</dbReference>
<keyword evidence="1" id="KW-0479">Metal-binding</keyword>
<evidence type="ECO:0000313" key="7">
    <source>
        <dbReference type="EMBL" id="CAF4111454.1"/>
    </source>
</evidence>
<sequence length="319" mass="36411">MEPQPQPIKRKRDNIDASPKSSLPNKKTRTTRNRSKGTIIQVEKKHRLTSPLLTTNVKSDTITAPASDPSDINQNHEEQQLFNEKKTSIVWNHAIKISSQLASYNECGKVISTSGGSTSTLSYHLMSKHRILDASVPSISLHRKRGILPPPEKRRLNLLSIKCITEDSRTFSDLNKPGTQKLFDALLLTAGEADVEVEEQTDTDLDKVFIGQLMDKVRSFIKMMKYHPFLHRIDDWTTLSTLETVHAPFYHATKIMSGSQYPTIGIAFYLLRELKEEFLDNDDGDDILLKSLKSLLHAQILKYFDHDKEQYDLLKISYF</sequence>
<keyword evidence="3" id="KW-0862">Zinc</keyword>
<dbReference type="SUPFAM" id="SSF53098">
    <property type="entry name" value="Ribonuclease H-like"/>
    <property type="match status" value="1"/>
</dbReference>
<evidence type="ECO:0000256" key="1">
    <source>
        <dbReference type="ARBA" id="ARBA00022723"/>
    </source>
</evidence>
<evidence type="ECO:0000256" key="3">
    <source>
        <dbReference type="ARBA" id="ARBA00022833"/>
    </source>
</evidence>
<evidence type="ECO:0000256" key="4">
    <source>
        <dbReference type="SAM" id="MobiDB-lite"/>
    </source>
</evidence>
<dbReference type="EMBL" id="CAJNOK010019720">
    <property type="protein sequence ID" value="CAF1304641.1"/>
    <property type="molecule type" value="Genomic_DNA"/>
</dbReference>
<feature type="region of interest" description="Disordered" evidence="4">
    <location>
        <begin position="1"/>
        <end position="37"/>
    </location>
</feature>
<proteinExistence type="predicted"/>
<feature type="compositionally biased region" description="Basic residues" evidence="4">
    <location>
        <begin position="26"/>
        <end position="35"/>
    </location>
</feature>
<reference evidence="6" key="1">
    <citation type="submission" date="2021-02" db="EMBL/GenBank/DDBJ databases">
        <authorList>
            <person name="Nowell W R."/>
        </authorList>
    </citation>
    <scope>NUCLEOTIDE SEQUENCE</scope>
</reference>
<dbReference type="GO" id="GO:0008270">
    <property type="term" value="F:zinc ion binding"/>
    <property type="evidence" value="ECO:0007669"/>
    <property type="project" value="UniProtKB-KW"/>
</dbReference>
<dbReference type="GO" id="GO:0003677">
    <property type="term" value="F:DNA binding"/>
    <property type="evidence" value="ECO:0007669"/>
    <property type="project" value="InterPro"/>
</dbReference>
<dbReference type="Proteomes" id="UP000677228">
    <property type="component" value="Unassembled WGS sequence"/>
</dbReference>
<dbReference type="InterPro" id="IPR012337">
    <property type="entry name" value="RNaseH-like_sf"/>
</dbReference>
<keyword evidence="2" id="KW-0863">Zinc-finger</keyword>
<gene>
    <name evidence="6" type="ORF">OVA965_LOCUS28700</name>
    <name evidence="7" type="ORF">TMI583_LOCUS29457</name>
</gene>
<evidence type="ECO:0000256" key="2">
    <source>
        <dbReference type="ARBA" id="ARBA00022771"/>
    </source>
</evidence>
<evidence type="ECO:0000313" key="8">
    <source>
        <dbReference type="Proteomes" id="UP000677228"/>
    </source>
</evidence>
<dbReference type="SMART" id="SM00614">
    <property type="entry name" value="ZnF_BED"/>
    <property type="match status" value="1"/>
</dbReference>
<dbReference type="AlphaFoldDB" id="A0A8S2F009"/>
<comment type="caution">
    <text evidence="6">The sequence shown here is derived from an EMBL/GenBank/DDBJ whole genome shotgun (WGS) entry which is preliminary data.</text>
</comment>
<dbReference type="EMBL" id="CAJOBA010041302">
    <property type="protein sequence ID" value="CAF4111454.1"/>
    <property type="molecule type" value="Genomic_DNA"/>
</dbReference>
<accession>A0A8S2F009</accession>
<feature type="domain" description="BED-type" evidence="5">
    <location>
        <begin position="90"/>
        <end position="130"/>
    </location>
</feature>
<dbReference type="InterPro" id="IPR003656">
    <property type="entry name" value="Znf_BED"/>
</dbReference>
<name>A0A8S2F009_9BILA</name>
<evidence type="ECO:0000259" key="5">
    <source>
        <dbReference type="Pfam" id="PF02892"/>
    </source>
</evidence>
<organism evidence="6 8">
    <name type="scientific">Didymodactylos carnosus</name>
    <dbReference type="NCBI Taxonomy" id="1234261"/>
    <lineage>
        <taxon>Eukaryota</taxon>
        <taxon>Metazoa</taxon>
        <taxon>Spiralia</taxon>
        <taxon>Gnathifera</taxon>
        <taxon>Rotifera</taxon>
        <taxon>Eurotatoria</taxon>
        <taxon>Bdelloidea</taxon>
        <taxon>Philodinida</taxon>
        <taxon>Philodinidae</taxon>
        <taxon>Didymodactylos</taxon>
    </lineage>
</organism>
<dbReference type="Proteomes" id="UP000682733">
    <property type="component" value="Unassembled WGS sequence"/>
</dbReference>
<protein>
    <recommendedName>
        <fullName evidence="5">BED-type domain-containing protein</fullName>
    </recommendedName>
</protein>
<evidence type="ECO:0000313" key="6">
    <source>
        <dbReference type="EMBL" id="CAF1304641.1"/>
    </source>
</evidence>